<reference evidence="5" key="1">
    <citation type="journal article" date="2014" name="Nat. Commun.">
        <title>Genomic adaptations of the halophilic Dead Sea filamentous fungus Eurotium rubrum.</title>
        <authorList>
            <person name="Kis-Papo T."/>
            <person name="Weig A.R."/>
            <person name="Riley R."/>
            <person name="Persoh D."/>
            <person name="Salamov A."/>
            <person name="Sun H."/>
            <person name="Lipzen A."/>
            <person name="Wasser S.P."/>
            <person name="Rambold G."/>
            <person name="Grigoriev I.V."/>
            <person name="Nevo E."/>
        </authorList>
    </citation>
    <scope>NUCLEOTIDE SEQUENCE [LARGE SCALE GENOMIC DNA]</scope>
    <source>
        <strain evidence="5">CBS 135680</strain>
    </source>
</reference>
<comment type="similarity">
    <text evidence="1">Belongs to the NmrA-type oxidoreductase family.</text>
</comment>
<organism evidence="4 5">
    <name type="scientific">Aspergillus ruber (strain CBS 135680)</name>
    <dbReference type="NCBI Taxonomy" id="1388766"/>
    <lineage>
        <taxon>Eukaryota</taxon>
        <taxon>Fungi</taxon>
        <taxon>Dikarya</taxon>
        <taxon>Ascomycota</taxon>
        <taxon>Pezizomycotina</taxon>
        <taxon>Eurotiomycetes</taxon>
        <taxon>Eurotiomycetidae</taxon>
        <taxon>Eurotiales</taxon>
        <taxon>Aspergillaceae</taxon>
        <taxon>Aspergillus</taxon>
        <taxon>Aspergillus subgen. Aspergillus</taxon>
    </lineage>
</organism>
<protein>
    <submittedName>
        <fullName evidence="4">Putative NmrA family transcriptional regulator</fullName>
    </submittedName>
</protein>
<dbReference type="Pfam" id="PF05368">
    <property type="entry name" value="NmrA"/>
    <property type="match status" value="1"/>
</dbReference>
<proteinExistence type="inferred from homology"/>
<gene>
    <name evidence="4" type="ORF">EURHEDRAFT_537704</name>
</gene>
<dbReference type="Gene3D" id="3.40.50.720">
    <property type="entry name" value="NAD(P)-binding Rossmann-like Domain"/>
    <property type="match status" value="1"/>
</dbReference>
<evidence type="ECO:0000256" key="2">
    <source>
        <dbReference type="ARBA" id="ARBA00022857"/>
    </source>
</evidence>
<keyword evidence="2" id="KW-0521">NADP</keyword>
<dbReference type="Proteomes" id="UP000019804">
    <property type="component" value="Unassembled WGS sequence"/>
</dbReference>
<sequence length="311" mass="33971">MSKLITIFGATGNQGRSVIKAILADAAVSKEFKIRGITRDVSKPAAQELVKQGVEVKSANMDSTASILDAIGGSHTVFFITTSWSENEGGPEVELTHGTNVTNAAKEAGVEHIIYSSLLNVTEISGGCLTHVPHFDLKQKVEKYIRFSGVPATFVLPGYFMSNFAAFGMIRKDDDGVYNLAFPVTNNAKFLLIDVPEDLGKFVLAAIKKRTELIGAQILASADYYTPTQILADFEAVTGKKTRYVQVDAETYKGFLPVPVADELLENHLFIEDPGYYNGHSLEDSKRLLSGLGLKTTSWKEYVQKHEEALA</sequence>
<dbReference type="AlphaFoldDB" id="A0A017SEY4"/>
<dbReference type="InterPro" id="IPR051164">
    <property type="entry name" value="NmrA-like_oxidored"/>
</dbReference>
<evidence type="ECO:0000313" key="4">
    <source>
        <dbReference type="EMBL" id="EYE95194.1"/>
    </source>
</evidence>
<dbReference type="PANTHER" id="PTHR42748">
    <property type="entry name" value="NITROGEN METABOLITE REPRESSION PROTEIN NMRA FAMILY MEMBER"/>
    <property type="match status" value="1"/>
</dbReference>
<dbReference type="RefSeq" id="XP_040638882.1">
    <property type="nucleotide sequence ID" value="XM_040787344.1"/>
</dbReference>
<dbReference type="GO" id="GO:0005634">
    <property type="term" value="C:nucleus"/>
    <property type="evidence" value="ECO:0007669"/>
    <property type="project" value="TreeGrafter"/>
</dbReference>
<accession>A0A017SEY4</accession>
<name>A0A017SEY4_ASPRC</name>
<dbReference type="InterPro" id="IPR036291">
    <property type="entry name" value="NAD(P)-bd_dom_sf"/>
</dbReference>
<evidence type="ECO:0000313" key="5">
    <source>
        <dbReference type="Proteomes" id="UP000019804"/>
    </source>
</evidence>
<feature type="domain" description="NmrA-like" evidence="3">
    <location>
        <begin position="1"/>
        <end position="302"/>
    </location>
</feature>
<dbReference type="STRING" id="1388766.A0A017SEY4"/>
<dbReference type="PANTHER" id="PTHR42748:SF31">
    <property type="entry name" value="NMRA-LIKE DOMAIN-CONTAINING PROTEIN-RELATED"/>
    <property type="match status" value="1"/>
</dbReference>
<dbReference type="GeneID" id="63702468"/>
<dbReference type="CDD" id="cd05251">
    <property type="entry name" value="NmrA_like_SDR_a"/>
    <property type="match status" value="1"/>
</dbReference>
<evidence type="ECO:0000259" key="3">
    <source>
        <dbReference type="Pfam" id="PF05368"/>
    </source>
</evidence>
<dbReference type="Gene3D" id="3.90.25.10">
    <property type="entry name" value="UDP-galactose 4-epimerase, domain 1"/>
    <property type="match status" value="1"/>
</dbReference>
<keyword evidence="5" id="KW-1185">Reference proteome</keyword>
<dbReference type="InterPro" id="IPR008030">
    <property type="entry name" value="NmrA-like"/>
</dbReference>
<dbReference type="EMBL" id="KK088423">
    <property type="protein sequence ID" value="EYE95194.1"/>
    <property type="molecule type" value="Genomic_DNA"/>
</dbReference>
<evidence type="ECO:0000256" key="1">
    <source>
        <dbReference type="ARBA" id="ARBA00006328"/>
    </source>
</evidence>
<dbReference type="SUPFAM" id="SSF51735">
    <property type="entry name" value="NAD(P)-binding Rossmann-fold domains"/>
    <property type="match status" value="1"/>
</dbReference>
<dbReference type="HOGENOM" id="CLU_007383_8_1_1"/>
<dbReference type="OrthoDB" id="3358371at2759"/>